<protein>
    <submittedName>
        <fullName evidence="3">Oidioi.mRNA.OKI2018_I69.XSR.g14512.t1.cds</fullName>
    </submittedName>
</protein>
<evidence type="ECO:0000313" key="4">
    <source>
        <dbReference type="Proteomes" id="UP001158576"/>
    </source>
</evidence>
<dbReference type="InterPro" id="IPR014044">
    <property type="entry name" value="CAP_dom"/>
</dbReference>
<sequence length="825" mass="93585">MVTFFAEPQPGFEKEIHICKLTDTFERWGIMKTPCDEKNGQFYGYKGYVAEEDYSPVSKTDLKPTVLANVAGNRAVGMPFATRLWSMADQNDTTELTPTCCTGTGFKGFEPCCHYRWNSWQMRMPAGWGEWGEWDTCYGPCDQGRKQVGSSKRTRLCHGLQGQCKQVYSGRDKTPWVQSTRCIPDCVTETQDKRSNPTTAEITTSTTTSTSTTTTQRMTSTLSTTKKSTAINPFQRSASVSIPPDFFQQKTGATSIDQTIAWDNWSEWSTCLGQCGKIGFRRRTRGCNGPKGSCLKLSTNESKTPWVEQTRCEPSWFLEEEEEFEEVEKVTKAPKSLDNYRNKLPPNRIVRKKVVGWTEWTNWTACSRTCGGGIQWRERACQRGCPHNRSTGKILSYHQEPKSCAMILCPDGQTSRWGDWSEWGSCSKKCGQGFMTRHLSCVAGPCKNESTKTYPTQKMPCVVRQYCNFWTEWGEWSECSAECGGGKRNRRRPCFNGTPGLQGCPGSQFDEEECNNWRCNPQQRRYKPVNEYGMPLTGDGYSLNPFNQECLDYHNFFRAIHRLPELTWNPDLAKSAQAWAGELVHRAKLGPNMKKIAKKTKNWPHSEQNSPWRGVNIGENIAWDLTENGSPCSESVYRWYAEIFYFNPKNPTKGRRGKDPVGHLTALLWPDTTKIGCGTVQLPIKQPPNTVPSVLMSTYTVCHYTPQGNHVKTMKKNWRFRDPNYCSTYSNFKGTNQCTNAQFSNCQGLSTSSKCGCENITDQKKFTKRIVNDLRSKLGNTVENPICTGPCLIYCENRYGTRNYWPNECVGKNSCRCGRSGAICD</sequence>
<dbReference type="Pfam" id="PF00188">
    <property type="entry name" value="CAP"/>
    <property type="match status" value="1"/>
</dbReference>
<evidence type="ECO:0000256" key="1">
    <source>
        <dbReference type="SAM" id="MobiDB-lite"/>
    </source>
</evidence>
<dbReference type="SMART" id="SM00209">
    <property type="entry name" value="TSP1"/>
    <property type="match status" value="5"/>
</dbReference>
<name>A0ABN7SA05_OIKDI</name>
<proteinExistence type="predicted"/>
<feature type="region of interest" description="Disordered" evidence="1">
    <location>
        <begin position="191"/>
        <end position="217"/>
    </location>
</feature>
<organism evidence="3 4">
    <name type="scientific">Oikopleura dioica</name>
    <name type="common">Tunicate</name>
    <dbReference type="NCBI Taxonomy" id="34765"/>
    <lineage>
        <taxon>Eukaryota</taxon>
        <taxon>Metazoa</taxon>
        <taxon>Chordata</taxon>
        <taxon>Tunicata</taxon>
        <taxon>Appendicularia</taxon>
        <taxon>Copelata</taxon>
        <taxon>Oikopleuridae</taxon>
        <taxon>Oikopleura</taxon>
    </lineage>
</organism>
<reference evidence="3 4" key="1">
    <citation type="submission" date="2021-04" db="EMBL/GenBank/DDBJ databases">
        <authorList>
            <person name="Bliznina A."/>
        </authorList>
    </citation>
    <scope>NUCLEOTIDE SEQUENCE [LARGE SCALE GENOMIC DNA]</scope>
</reference>
<dbReference type="InterPro" id="IPR036383">
    <property type="entry name" value="TSP1_rpt_sf"/>
</dbReference>
<dbReference type="Gene3D" id="2.20.100.10">
    <property type="entry name" value="Thrombospondin type-1 (TSP1) repeat"/>
    <property type="match status" value="4"/>
</dbReference>
<keyword evidence="4" id="KW-1185">Reference proteome</keyword>
<dbReference type="Pfam" id="PF00090">
    <property type="entry name" value="TSP_1"/>
    <property type="match status" value="4"/>
</dbReference>
<dbReference type="Proteomes" id="UP001158576">
    <property type="component" value="Chromosome XSR"/>
</dbReference>
<gene>
    <name evidence="3" type="ORF">OKIOD_LOCUS6070</name>
</gene>
<feature type="domain" description="SCP" evidence="2">
    <location>
        <begin position="545"/>
        <end position="712"/>
    </location>
</feature>
<dbReference type="InterPro" id="IPR035940">
    <property type="entry name" value="CAP_sf"/>
</dbReference>
<evidence type="ECO:0000259" key="2">
    <source>
        <dbReference type="SMART" id="SM00198"/>
    </source>
</evidence>
<dbReference type="SMART" id="SM00198">
    <property type="entry name" value="SCP"/>
    <property type="match status" value="1"/>
</dbReference>
<dbReference type="EMBL" id="OU015569">
    <property type="protein sequence ID" value="CAG5096198.1"/>
    <property type="molecule type" value="Genomic_DNA"/>
</dbReference>
<dbReference type="InterPro" id="IPR001283">
    <property type="entry name" value="CRISP-related"/>
</dbReference>
<accession>A0ABN7SA05</accession>
<dbReference type="PRINTS" id="PR00837">
    <property type="entry name" value="V5TPXLIKE"/>
</dbReference>
<dbReference type="Gene3D" id="3.40.33.10">
    <property type="entry name" value="CAP"/>
    <property type="match status" value="1"/>
</dbReference>
<dbReference type="InterPro" id="IPR000884">
    <property type="entry name" value="TSP1_rpt"/>
</dbReference>
<dbReference type="PANTHER" id="PTHR10334">
    <property type="entry name" value="CYSTEINE-RICH SECRETORY PROTEIN-RELATED"/>
    <property type="match status" value="1"/>
</dbReference>
<dbReference type="SUPFAM" id="SSF55797">
    <property type="entry name" value="PR-1-like"/>
    <property type="match status" value="1"/>
</dbReference>
<evidence type="ECO:0000313" key="3">
    <source>
        <dbReference type="EMBL" id="CAG5096198.1"/>
    </source>
</evidence>
<dbReference type="PROSITE" id="PS50092">
    <property type="entry name" value="TSP1"/>
    <property type="match status" value="4"/>
</dbReference>
<dbReference type="SUPFAM" id="SSF82895">
    <property type="entry name" value="TSP-1 type 1 repeat"/>
    <property type="match status" value="4"/>
</dbReference>
<feature type="compositionally biased region" description="Low complexity" evidence="1">
    <location>
        <begin position="196"/>
        <end position="217"/>
    </location>
</feature>